<dbReference type="GO" id="GO:0004622">
    <property type="term" value="F:phosphatidylcholine lysophospholipase activity"/>
    <property type="evidence" value="ECO:0007669"/>
    <property type="project" value="TreeGrafter"/>
</dbReference>
<dbReference type="Gene3D" id="3.40.50.1110">
    <property type="entry name" value="SGNH hydrolase"/>
    <property type="match status" value="1"/>
</dbReference>
<protein>
    <submittedName>
        <fullName evidence="3">Arylesterase</fullName>
    </submittedName>
</protein>
<keyword evidence="1" id="KW-0472">Membrane</keyword>
<dbReference type="PANTHER" id="PTHR30383">
    <property type="entry name" value="THIOESTERASE 1/PROTEASE 1/LYSOPHOSPHOLIPASE L1"/>
    <property type="match status" value="1"/>
</dbReference>
<dbReference type="SUPFAM" id="SSF52266">
    <property type="entry name" value="SGNH hydrolase"/>
    <property type="match status" value="1"/>
</dbReference>
<dbReference type="STRING" id="863227.GCA_000373005_04792"/>
<name>A0A2N7X0D3_9BURK</name>
<dbReference type="PANTHER" id="PTHR30383:SF24">
    <property type="entry name" value="THIOESTERASE 1_PROTEASE 1_LYSOPHOSPHOLIPASE L1"/>
    <property type="match status" value="1"/>
</dbReference>
<organism evidence="3 4">
    <name type="scientific">Trinickia symbiotica</name>
    <dbReference type="NCBI Taxonomy" id="863227"/>
    <lineage>
        <taxon>Bacteria</taxon>
        <taxon>Pseudomonadati</taxon>
        <taxon>Pseudomonadota</taxon>
        <taxon>Betaproteobacteria</taxon>
        <taxon>Burkholderiales</taxon>
        <taxon>Burkholderiaceae</taxon>
        <taxon>Trinickia</taxon>
    </lineage>
</organism>
<sequence length="262" mass="28458">MKKHRSRVNTFDRDGPPSRVVADTAARLARLAGLTALASPRRARAKQTFRRAVAAVAVLAAATFAWPPAADAAVAAESSRPVIVVLGDSISAEYGLPRDTGWVALLRRRLADERIDYSVANASISGDTTSGGRARMPELIARLKPSIVIVELGANDALRGVPLSTTEDNLRTIVEEAQQARAKVVLVGMYVPSNYGPAYTQRFHAIYGTLAKEFNVRLVPFLLAGIENKPEMFQADQMHPNQQAQTVLLDNVWPALAPLLRR</sequence>
<dbReference type="Pfam" id="PF13472">
    <property type="entry name" value="Lipase_GDSL_2"/>
    <property type="match status" value="1"/>
</dbReference>
<dbReference type="RefSeq" id="WP_018443405.1">
    <property type="nucleotide sequence ID" value="NZ_KB890209.1"/>
</dbReference>
<accession>A0A2N7X0D3</accession>
<feature type="domain" description="SGNH hydrolase-type esterase" evidence="2">
    <location>
        <begin position="85"/>
        <end position="245"/>
    </location>
</feature>
<keyword evidence="1" id="KW-0812">Transmembrane</keyword>
<evidence type="ECO:0000256" key="1">
    <source>
        <dbReference type="SAM" id="Phobius"/>
    </source>
</evidence>
<comment type="caution">
    <text evidence="3">The sequence shown here is derived from an EMBL/GenBank/DDBJ whole genome shotgun (WGS) entry which is preliminary data.</text>
</comment>
<dbReference type="EMBL" id="PNYC01000014">
    <property type="protein sequence ID" value="PMS34945.1"/>
    <property type="molecule type" value="Genomic_DNA"/>
</dbReference>
<keyword evidence="1" id="KW-1133">Transmembrane helix</keyword>
<evidence type="ECO:0000313" key="3">
    <source>
        <dbReference type="EMBL" id="PMS34945.1"/>
    </source>
</evidence>
<evidence type="ECO:0000313" key="4">
    <source>
        <dbReference type="Proteomes" id="UP000235777"/>
    </source>
</evidence>
<feature type="transmembrane region" description="Helical" evidence="1">
    <location>
        <begin position="49"/>
        <end position="69"/>
    </location>
</feature>
<keyword evidence="4" id="KW-1185">Reference proteome</keyword>
<dbReference type="InterPro" id="IPR013830">
    <property type="entry name" value="SGNH_hydro"/>
</dbReference>
<proteinExistence type="predicted"/>
<evidence type="ECO:0000259" key="2">
    <source>
        <dbReference type="Pfam" id="PF13472"/>
    </source>
</evidence>
<dbReference type="InterPro" id="IPR051532">
    <property type="entry name" value="Ester_Hydrolysis_Enzymes"/>
</dbReference>
<dbReference type="InterPro" id="IPR036514">
    <property type="entry name" value="SGNH_hydro_sf"/>
</dbReference>
<dbReference type="OrthoDB" id="9786188at2"/>
<dbReference type="Proteomes" id="UP000235777">
    <property type="component" value="Unassembled WGS sequence"/>
</dbReference>
<dbReference type="CDD" id="cd01822">
    <property type="entry name" value="Lysophospholipase_L1_like"/>
    <property type="match status" value="1"/>
</dbReference>
<reference evidence="3 4" key="1">
    <citation type="submission" date="2018-01" db="EMBL/GenBank/DDBJ databases">
        <title>Whole genome analyses suggest that Burkholderia sensu lato contains two further novel genera in the rhizoxinica-symbiotica group Mycetohabitans gen. nov., and Trinickia gen. nov.: implications for the evolution of diazotrophy and nodulation in the Burkholderiaceae.</title>
        <authorList>
            <person name="Estrada-de los Santos P."/>
            <person name="Palmer M."/>
            <person name="Chavez-Ramirez B."/>
            <person name="Beukes C."/>
            <person name="Steenkamp E.T."/>
            <person name="Hirsch A.M."/>
            <person name="Manyaka P."/>
            <person name="Maluk M."/>
            <person name="Lafos M."/>
            <person name="Crook M."/>
            <person name="Gross E."/>
            <person name="Simon M.F."/>
            <person name="Bueno dos Reis Junior F."/>
            <person name="Poole P.S."/>
            <person name="Venter S.N."/>
            <person name="James E.K."/>
        </authorList>
    </citation>
    <scope>NUCLEOTIDE SEQUENCE [LARGE SCALE GENOMIC DNA]</scope>
    <source>
        <strain evidence="3 4">JPY 581</strain>
    </source>
</reference>
<gene>
    <name evidence="3" type="ORF">C0Z20_21400</name>
</gene>
<dbReference type="AlphaFoldDB" id="A0A2N7X0D3"/>